<evidence type="ECO:0000313" key="2">
    <source>
        <dbReference type="Proteomes" id="UP001060215"/>
    </source>
</evidence>
<comment type="caution">
    <text evidence="1">The sequence shown here is derived from an EMBL/GenBank/DDBJ whole genome shotgun (WGS) entry which is preliminary data.</text>
</comment>
<proteinExistence type="predicted"/>
<reference evidence="1 2" key="1">
    <citation type="journal article" date="2022" name="Plant J.">
        <title>Chromosome-level genome of Camellia lanceoleosa provides a valuable resource for understanding genome evolution and self-incompatibility.</title>
        <authorList>
            <person name="Gong W."/>
            <person name="Xiao S."/>
            <person name="Wang L."/>
            <person name="Liao Z."/>
            <person name="Chang Y."/>
            <person name="Mo W."/>
            <person name="Hu G."/>
            <person name="Li W."/>
            <person name="Zhao G."/>
            <person name="Zhu H."/>
            <person name="Hu X."/>
            <person name="Ji K."/>
            <person name="Xiang X."/>
            <person name="Song Q."/>
            <person name="Yuan D."/>
            <person name="Jin S."/>
            <person name="Zhang L."/>
        </authorList>
    </citation>
    <scope>NUCLEOTIDE SEQUENCE [LARGE SCALE GENOMIC DNA]</scope>
    <source>
        <strain evidence="1">SQ_2022a</strain>
    </source>
</reference>
<dbReference type="EMBL" id="CM045758">
    <property type="protein sequence ID" value="KAI8032198.1"/>
    <property type="molecule type" value="Genomic_DNA"/>
</dbReference>
<gene>
    <name evidence="1" type="ORF">LOK49_LG01G02871</name>
</gene>
<protein>
    <submittedName>
        <fullName evidence="1">Uncharacterized protein</fullName>
    </submittedName>
</protein>
<accession>A0ACC0J450</accession>
<organism evidence="1 2">
    <name type="scientific">Camellia lanceoleosa</name>
    <dbReference type="NCBI Taxonomy" id="1840588"/>
    <lineage>
        <taxon>Eukaryota</taxon>
        <taxon>Viridiplantae</taxon>
        <taxon>Streptophyta</taxon>
        <taxon>Embryophyta</taxon>
        <taxon>Tracheophyta</taxon>
        <taxon>Spermatophyta</taxon>
        <taxon>Magnoliopsida</taxon>
        <taxon>eudicotyledons</taxon>
        <taxon>Gunneridae</taxon>
        <taxon>Pentapetalae</taxon>
        <taxon>asterids</taxon>
        <taxon>Ericales</taxon>
        <taxon>Theaceae</taxon>
        <taxon>Camellia</taxon>
    </lineage>
</organism>
<dbReference type="Proteomes" id="UP001060215">
    <property type="component" value="Chromosome 1"/>
</dbReference>
<name>A0ACC0J450_9ERIC</name>
<evidence type="ECO:0000313" key="1">
    <source>
        <dbReference type="EMBL" id="KAI8032198.1"/>
    </source>
</evidence>
<keyword evidence="2" id="KW-1185">Reference proteome</keyword>
<sequence>MGVALALSSRWLFENLLNIDLAAIPSELITDEWVAALPRFLGARIVVGILRMQSGVLGCVNIFLLLRIEEWVCYVSRSKMFALSVGAVLRVGVLFGGSEVKFFQVSSFAFLAVFEAVGLVHCSRVWGAILCFVPLKYCGSNIIVFLHPDLIWWLITLDLLSTLGMLCCLGPFCCVAAIK</sequence>